<dbReference type="EMBL" id="JAUNZN010000066">
    <property type="protein sequence ID" value="KAK4805625.1"/>
    <property type="molecule type" value="Genomic_DNA"/>
</dbReference>
<feature type="transmembrane region" description="Helical" evidence="2">
    <location>
        <begin position="311"/>
        <end position="333"/>
    </location>
</feature>
<proteinExistence type="predicted"/>
<evidence type="ECO:0000256" key="2">
    <source>
        <dbReference type="SAM" id="Phobius"/>
    </source>
</evidence>
<keyword evidence="4" id="KW-1185">Reference proteome</keyword>
<accession>A0AAN7RJS1</accession>
<comment type="caution">
    <text evidence="3">The sequence shown here is derived from an EMBL/GenBank/DDBJ whole genome shotgun (WGS) entry which is preliminary data.</text>
</comment>
<feature type="region of interest" description="Disordered" evidence="1">
    <location>
        <begin position="118"/>
        <end position="190"/>
    </location>
</feature>
<keyword evidence="2" id="KW-0812">Transmembrane</keyword>
<keyword evidence="2" id="KW-0472">Membrane</keyword>
<protein>
    <submittedName>
        <fullName evidence="3">Uncharacterized protein</fullName>
    </submittedName>
</protein>
<feature type="compositionally biased region" description="Low complexity" evidence="1">
    <location>
        <begin position="152"/>
        <end position="168"/>
    </location>
</feature>
<name>A0AAN7RJS1_MYCAM</name>
<evidence type="ECO:0000313" key="4">
    <source>
        <dbReference type="Proteomes" id="UP001333110"/>
    </source>
</evidence>
<organism evidence="3 4">
    <name type="scientific">Mycteria americana</name>
    <name type="common">Wood stork</name>
    <dbReference type="NCBI Taxonomy" id="33587"/>
    <lineage>
        <taxon>Eukaryota</taxon>
        <taxon>Metazoa</taxon>
        <taxon>Chordata</taxon>
        <taxon>Craniata</taxon>
        <taxon>Vertebrata</taxon>
        <taxon>Euteleostomi</taxon>
        <taxon>Archelosauria</taxon>
        <taxon>Archosauria</taxon>
        <taxon>Dinosauria</taxon>
        <taxon>Saurischia</taxon>
        <taxon>Theropoda</taxon>
        <taxon>Coelurosauria</taxon>
        <taxon>Aves</taxon>
        <taxon>Neognathae</taxon>
        <taxon>Neoaves</taxon>
        <taxon>Aequornithes</taxon>
        <taxon>Ciconiiformes</taxon>
        <taxon>Ciconiidae</taxon>
        <taxon>Mycteria</taxon>
    </lineage>
</organism>
<dbReference type="Proteomes" id="UP001333110">
    <property type="component" value="Unassembled WGS sequence"/>
</dbReference>
<reference evidence="3 4" key="1">
    <citation type="journal article" date="2023" name="J. Hered.">
        <title>Chromosome-level genome of the wood stork (Mycteria americana) provides insight into avian chromosome evolution.</title>
        <authorList>
            <person name="Flamio R. Jr."/>
            <person name="Ramstad K.M."/>
        </authorList>
    </citation>
    <scope>NUCLEOTIDE SEQUENCE [LARGE SCALE GENOMIC DNA]</scope>
    <source>
        <strain evidence="3">JAX WOST 10</strain>
    </source>
</reference>
<evidence type="ECO:0000313" key="3">
    <source>
        <dbReference type="EMBL" id="KAK4805625.1"/>
    </source>
</evidence>
<evidence type="ECO:0000256" key="1">
    <source>
        <dbReference type="SAM" id="MobiDB-lite"/>
    </source>
</evidence>
<feature type="transmembrane region" description="Helical" evidence="2">
    <location>
        <begin position="276"/>
        <end position="299"/>
    </location>
</feature>
<feature type="compositionally biased region" description="Basic and acidic residues" evidence="1">
    <location>
        <begin position="169"/>
        <end position="185"/>
    </location>
</feature>
<keyword evidence="2" id="KW-1133">Transmembrane helix</keyword>
<dbReference type="AlphaFoldDB" id="A0AAN7RJS1"/>
<sequence length="365" mass="39857">MFGKYLSHSRRTDTIFTTIQGMRDSRSHDSPVVACMLAMAMRDSASQLEQLCDLRAQEWHPGAVVRLGLCLPSQGVSSYDQSWRRELLVGVITALVFYLLAQGGQTCLARENSWGSAKLSVCEPDPSDTGLRQKRRDCSSGDCPKKARDTISSVDRSLSSSRAAAAVGEGKEEKKRERAEKEEKPFSIPHQPSSPDFFSQAAHFRLSLLIHLGLMFLNRALCSPAVPNFSLCNTNTLDFSKLPQGFGSSHLIDIMRVSQSVCCLAHTSLGGHMAPYAIIFSMYLLTLVGNGLLIVTAWSSQHLQTLLHFFFLIRPGSVDIGFVVIFTQVALLLTGRSASRKPLLGSKSPDLASADPDPARAATPV</sequence>
<feature type="compositionally biased region" description="Basic and acidic residues" evidence="1">
    <location>
        <begin position="136"/>
        <end position="149"/>
    </location>
</feature>
<gene>
    <name evidence="3" type="ORF">QYF61_022383</name>
</gene>
<feature type="region of interest" description="Disordered" evidence="1">
    <location>
        <begin position="344"/>
        <end position="365"/>
    </location>
</feature>